<dbReference type="EMBL" id="JAMZMK010000608">
    <property type="protein sequence ID" value="KAI7756064.1"/>
    <property type="molecule type" value="Genomic_DNA"/>
</dbReference>
<sequence length="135" mass="15223">GACATFKELAPYDLDYYYICVDLVYDVVKPNDFIMCLLDVCDALRGTPGSLQSRDVDLCLIPELPFFADGEGGLLDYVKTAYRKRIHGQEPVAQRNTKTAKDASGYKLLKLVRDVHMPPYQQEKENGRKNKLESG</sequence>
<dbReference type="Proteomes" id="UP001206925">
    <property type="component" value="Unassembled WGS sequence"/>
</dbReference>
<keyword evidence="2" id="KW-1185">Reference proteome</keyword>
<feature type="non-terminal residue" evidence="1">
    <location>
        <position position="1"/>
    </location>
</feature>
<protein>
    <submittedName>
        <fullName evidence="1">Uncharacterized protein</fullName>
    </submittedName>
</protein>
<dbReference type="AlphaFoldDB" id="A0AAD5DAV9"/>
<proteinExistence type="predicted"/>
<organism evidence="1 2">
    <name type="scientific">Ambrosia artemisiifolia</name>
    <name type="common">Common ragweed</name>
    <dbReference type="NCBI Taxonomy" id="4212"/>
    <lineage>
        <taxon>Eukaryota</taxon>
        <taxon>Viridiplantae</taxon>
        <taxon>Streptophyta</taxon>
        <taxon>Embryophyta</taxon>
        <taxon>Tracheophyta</taxon>
        <taxon>Spermatophyta</taxon>
        <taxon>Magnoliopsida</taxon>
        <taxon>eudicotyledons</taxon>
        <taxon>Gunneridae</taxon>
        <taxon>Pentapetalae</taxon>
        <taxon>asterids</taxon>
        <taxon>campanulids</taxon>
        <taxon>Asterales</taxon>
        <taxon>Asteraceae</taxon>
        <taxon>Asteroideae</taxon>
        <taxon>Heliantheae alliance</taxon>
        <taxon>Heliantheae</taxon>
        <taxon>Ambrosia</taxon>
    </lineage>
</organism>
<gene>
    <name evidence="1" type="ORF">M8C21_012827</name>
</gene>
<evidence type="ECO:0000313" key="1">
    <source>
        <dbReference type="EMBL" id="KAI7756064.1"/>
    </source>
</evidence>
<comment type="caution">
    <text evidence="1">The sequence shown here is derived from an EMBL/GenBank/DDBJ whole genome shotgun (WGS) entry which is preliminary data.</text>
</comment>
<accession>A0AAD5DAV9</accession>
<evidence type="ECO:0000313" key="2">
    <source>
        <dbReference type="Proteomes" id="UP001206925"/>
    </source>
</evidence>
<name>A0AAD5DAV9_AMBAR</name>
<feature type="non-terminal residue" evidence="1">
    <location>
        <position position="135"/>
    </location>
</feature>
<reference evidence="1" key="1">
    <citation type="submission" date="2022-06" db="EMBL/GenBank/DDBJ databases">
        <title>Uncovering the hologenomic basis of an extraordinary plant invasion.</title>
        <authorList>
            <person name="Bieker V.C."/>
            <person name="Martin M.D."/>
            <person name="Gilbert T."/>
            <person name="Hodgins K."/>
            <person name="Battlay P."/>
            <person name="Petersen B."/>
            <person name="Wilson J."/>
        </authorList>
    </citation>
    <scope>NUCLEOTIDE SEQUENCE</scope>
    <source>
        <strain evidence="1">AA19_3_7</strain>
        <tissue evidence="1">Leaf</tissue>
    </source>
</reference>